<evidence type="ECO:0000256" key="8">
    <source>
        <dbReference type="ARBA" id="ARBA00023284"/>
    </source>
</evidence>
<dbReference type="AlphaFoldDB" id="M1Z9W9"/>
<evidence type="ECO:0000256" key="6">
    <source>
        <dbReference type="ARBA" id="ARBA00023002"/>
    </source>
</evidence>
<dbReference type="PROSITE" id="PS00076">
    <property type="entry name" value="PYRIDINE_REDOX_1"/>
    <property type="match status" value="1"/>
</dbReference>
<keyword evidence="7" id="KW-1015">Disulfide bond</keyword>
<dbReference type="PANTHER" id="PTHR43014:SF2">
    <property type="entry name" value="MERCURIC REDUCTASE"/>
    <property type="match status" value="1"/>
</dbReference>
<gene>
    <name evidence="15" type="ORF">NITGR_20027</name>
</gene>
<dbReference type="SUPFAM" id="SSF51905">
    <property type="entry name" value="FAD/NAD(P)-binding domain"/>
    <property type="match status" value="1"/>
</dbReference>
<keyword evidence="3 12" id="KW-0285">Flavoprotein</keyword>
<dbReference type="HOGENOM" id="CLU_016755_1_0_0"/>
<dbReference type="InterPro" id="IPR012999">
    <property type="entry name" value="Pyr_OxRdtase_I_AS"/>
</dbReference>
<dbReference type="InterPro" id="IPR016156">
    <property type="entry name" value="FAD/NAD-linked_Rdtase_dimer_sf"/>
</dbReference>
<keyword evidence="10 12" id="KW-0520">NAD</keyword>
<dbReference type="Pfam" id="PF07992">
    <property type="entry name" value="Pyr_redox_2"/>
    <property type="match status" value="1"/>
</dbReference>
<evidence type="ECO:0000256" key="5">
    <source>
        <dbReference type="ARBA" id="ARBA00022857"/>
    </source>
</evidence>
<name>M1Z9W9_NITG3</name>
<feature type="binding site" evidence="10">
    <location>
        <position position="200"/>
    </location>
    <ligand>
        <name>NAD(+)</name>
        <dbReference type="ChEBI" id="CHEBI:57540"/>
    </ligand>
</feature>
<proteinExistence type="inferred from homology"/>
<dbReference type="Gene3D" id="3.30.390.30">
    <property type="match status" value="1"/>
</dbReference>
<dbReference type="GO" id="GO:0003955">
    <property type="term" value="F:NAD(P)H dehydrogenase (quinone) activity"/>
    <property type="evidence" value="ECO:0007669"/>
    <property type="project" value="TreeGrafter"/>
</dbReference>
<keyword evidence="8 12" id="KW-0676">Redox-active center</keyword>
<sequence>MAKKDFNLIVIGGGSAGLVSAYIGSVLKAKVALIEKHKMGGDCLNTGCVPSKALIRSGKILSYIQRHEKFGLKSATADFNFADIMERVQAIISKVEPHDSIERYTRLGVDCFTGEARIRSPHEVEVNGQVLTTKNIIIATGARPAVPPIPGLDQVEALTSDTLWNLRELPKRLLVAGGGPIGSELAQALARVGSKVTQVEMLPDILSREDEEVSRTVREKFLAEGIDVRTNTRCKEVVKEGGRTFMRLETQNGTEDIEFDRVLVAVGRAANAKGFGLEEIGVKLGPRGTVEVDDYLRTTMHKNIYACGDVAGPYQFTHTAAHQAWYCAVNALFSPFKKFRVDYRVIPWCTFTDPEVARVGLNEREAKEKNIPYEVTTYGIDDLDRAIADSEDHGFVKVLTVPGKDKILGVTIVGYHAGDLIAEYVLAMKHGLGLNKILGTIHIYPTMAEANKFAAGVWKQAHAPQGLLKWVQKFHAWRRG</sequence>
<feature type="domain" description="Pyridine nucleotide-disulphide oxidoreductase dimerisation" evidence="13">
    <location>
        <begin position="346"/>
        <end position="452"/>
    </location>
</feature>
<dbReference type="Pfam" id="PF02852">
    <property type="entry name" value="Pyr_redox_dim"/>
    <property type="match status" value="1"/>
</dbReference>
<keyword evidence="4 10" id="KW-0274">FAD</keyword>
<organism evidence="15 16">
    <name type="scientific">Nitrospina gracilis (strain 3/211)</name>
    <dbReference type="NCBI Taxonomy" id="1266370"/>
    <lineage>
        <taxon>Bacteria</taxon>
        <taxon>Pseudomonadati</taxon>
        <taxon>Nitrospinota/Tectimicrobiota group</taxon>
        <taxon>Nitrospinota</taxon>
        <taxon>Nitrospinia</taxon>
        <taxon>Nitrospinales</taxon>
        <taxon>Nitrospinaceae</taxon>
        <taxon>Nitrospina</taxon>
    </lineage>
</organism>
<dbReference type="InterPro" id="IPR023753">
    <property type="entry name" value="FAD/NAD-binding_dom"/>
</dbReference>
<dbReference type="OrthoDB" id="9776382at2"/>
<feature type="disulfide bond" description="Redox-active" evidence="11">
    <location>
        <begin position="43"/>
        <end position="48"/>
    </location>
</feature>
<dbReference type="EC" id="1.8.1.4" evidence="2 12"/>
<evidence type="ECO:0000256" key="1">
    <source>
        <dbReference type="ARBA" id="ARBA00007532"/>
    </source>
</evidence>
<feature type="binding site" evidence="10">
    <location>
        <position position="267"/>
    </location>
    <ligand>
        <name>NAD(+)</name>
        <dbReference type="ChEBI" id="CHEBI:57540"/>
    </ligand>
</feature>
<dbReference type="InParanoid" id="M1Z9W9"/>
<dbReference type="SUPFAM" id="SSF55424">
    <property type="entry name" value="FAD/NAD-linked reductases, dimerisation (C-terminal) domain"/>
    <property type="match status" value="1"/>
</dbReference>
<dbReference type="GO" id="GO:0050660">
    <property type="term" value="F:flavin adenine dinucleotide binding"/>
    <property type="evidence" value="ECO:0007669"/>
    <property type="project" value="InterPro"/>
</dbReference>
<evidence type="ECO:0000256" key="4">
    <source>
        <dbReference type="ARBA" id="ARBA00022827"/>
    </source>
</evidence>
<evidence type="ECO:0000256" key="3">
    <source>
        <dbReference type="ARBA" id="ARBA00022630"/>
    </source>
</evidence>
<dbReference type="Gene3D" id="3.50.50.60">
    <property type="entry name" value="FAD/NAD(P)-binding domain"/>
    <property type="match status" value="2"/>
</dbReference>
<evidence type="ECO:0000313" key="16">
    <source>
        <dbReference type="Proteomes" id="UP000011704"/>
    </source>
</evidence>
<comment type="caution">
    <text evidence="15">The sequence shown here is derived from an EMBL/GenBank/DDBJ whole genome shotgun (WGS) entry which is preliminary data.</text>
</comment>
<dbReference type="STRING" id="1266370.NITGR_20027"/>
<dbReference type="EMBL" id="CAQJ01000022">
    <property type="protein sequence ID" value="CCQ89992.1"/>
    <property type="molecule type" value="Genomic_DNA"/>
</dbReference>
<dbReference type="PIRSF" id="PIRSF000350">
    <property type="entry name" value="Mercury_reductase_MerA"/>
    <property type="match status" value="1"/>
</dbReference>
<dbReference type="InterPro" id="IPR004099">
    <property type="entry name" value="Pyr_nucl-diS_OxRdtase_dimer"/>
</dbReference>
<protein>
    <recommendedName>
        <fullName evidence="2 12">Dihydrolipoyl dehydrogenase</fullName>
        <ecNumber evidence="2 12">1.8.1.4</ecNumber>
    </recommendedName>
</protein>
<comment type="cofactor">
    <cofactor evidence="10 12">
        <name>FAD</name>
        <dbReference type="ChEBI" id="CHEBI:57692"/>
    </cofactor>
    <text evidence="10 12">Binds 1 FAD per subunit.</text>
</comment>
<keyword evidence="10" id="KW-0547">Nucleotide-binding</keyword>
<keyword evidence="16" id="KW-1185">Reference proteome</keyword>
<dbReference type="PRINTS" id="PR00411">
    <property type="entry name" value="PNDRDTASEI"/>
</dbReference>
<dbReference type="GO" id="GO:0004148">
    <property type="term" value="F:dihydrolipoyl dehydrogenase (NADH) activity"/>
    <property type="evidence" value="ECO:0007669"/>
    <property type="project" value="UniProtKB-EC"/>
</dbReference>
<evidence type="ECO:0000256" key="9">
    <source>
        <dbReference type="ARBA" id="ARBA00049187"/>
    </source>
</evidence>
<feature type="binding site" evidence="10">
    <location>
        <position position="52"/>
    </location>
    <ligand>
        <name>FAD</name>
        <dbReference type="ChEBI" id="CHEBI:57692"/>
    </ligand>
</feature>
<keyword evidence="6 12" id="KW-0560">Oxidoreductase</keyword>
<dbReference type="PANTHER" id="PTHR43014">
    <property type="entry name" value="MERCURIC REDUCTASE"/>
    <property type="match status" value="1"/>
</dbReference>
<reference evidence="15 16" key="1">
    <citation type="journal article" date="2013" name="Front. Microbiol.">
        <title>The genome of Nitrospina gracilis illuminates the metabolism and evolution of the major marine nitrite oxidizer.</title>
        <authorList>
            <person name="Luecker S."/>
            <person name="Nowka B."/>
            <person name="Rattei T."/>
            <person name="Spieck E."/>
            <person name="and Daims H."/>
        </authorList>
    </citation>
    <scope>NUCLEOTIDE SEQUENCE [LARGE SCALE GENOMIC DNA]</scope>
    <source>
        <strain evidence="15 16">3/211</strain>
    </source>
</reference>
<evidence type="ECO:0000256" key="12">
    <source>
        <dbReference type="RuleBase" id="RU003692"/>
    </source>
</evidence>
<evidence type="ECO:0000256" key="10">
    <source>
        <dbReference type="PIRSR" id="PIRSR000350-3"/>
    </source>
</evidence>
<dbReference type="InterPro" id="IPR001100">
    <property type="entry name" value="Pyr_nuc-diS_OxRdtase"/>
</dbReference>
<evidence type="ECO:0000256" key="11">
    <source>
        <dbReference type="PIRSR" id="PIRSR000350-4"/>
    </source>
</evidence>
<feature type="domain" description="FAD/NAD(P)-binding" evidence="14">
    <location>
        <begin position="7"/>
        <end position="324"/>
    </location>
</feature>
<dbReference type="FunFam" id="3.30.390.30:FF:000001">
    <property type="entry name" value="Dihydrolipoyl dehydrogenase"/>
    <property type="match status" value="1"/>
</dbReference>
<dbReference type="Proteomes" id="UP000011704">
    <property type="component" value="Unassembled WGS sequence"/>
</dbReference>
<dbReference type="PRINTS" id="PR00368">
    <property type="entry name" value="FADPNR"/>
</dbReference>
<evidence type="ECO:0000256" key="2">
    <source>
        <dbReference type="ARBA" id="ARBA00012608"/>
    </source>
</evidence>
<feature type="binding site" evidence="10">
    <location>
        <position position="309"/>
    </location>
    <ligand>
        <name>FAD</name>
        <dbReference type="ChEBI" id="CHEBI:57692"/>
    </ligand>
</feature>
<dbReference type="InterPro" id="IPR006258">
    <property type="entry name" value="Lipoamide_DH"/>
</dbReference>
<evidence type="ECO:0000259" key="13">
    <source>
        <dbReference type="Pfam" id="PF02852"/>
    </source>
</evidence>
<evidence type="ECO:0000259" key="14">
    <source>
        <dbReference type="Pfam" id="PF07992"/>
    </source>
</evidence>
<feature type="binding site" evidence="10">
    <location>
        <begin position="177"/>
        <end position="184"/>
    </location>
    <ligand>
        <name>NAD(+)</name>
        <dbReference type="ChEBI" id="CHEBI:57540"/>
    </ligand>
</feature>
<dbReference type="NCBIfam" id="TIGR01350">
    <property type="entry name" value="lipoamide_DH"/>
    <property type="match status" value="1"/>
</dbReference>
<evidence type="ECO:0000256" key="7">
    <source>
        <dbReference type="ARBA" id="ARBA00023157"/>
    </source>
</evidence>
<keyword evidence="5" id="KW-0521">NADP</keyword>
<evidence type="ECO:0000313" key="15">
    <source>
        <dbReference type="EMBL" id="CCQ89992.1"/>
    </source>
</evidence>
<dbReference type="InterPro" id="IPR036188">
    <property type="entry name" value="FAD/NAD-bd_sf"/>
</dbReference>
<accession>M1Z9W9</accession>
<comment type="catalytic activity">
    <reaction evidence="9 12">
        <text>N(6)-[(R)-dihydrolipoyl]-L-lysyl-[protein] + NAD(+) = N(6)-[(R)-lipoyl]-L-lysyl-[protein] + NADH + H(+)</text>
        <dbReference type="Rhea" id="RHEA:15045"/>
        <dbReference type="Rhea" id="RHEA-COMP:10474"/>
        <dbReference type="Rhea" id="RHEA-COMP:10475"/>
        <dbReference type="ChEBI" id="CHEBI:15378"/>
        <dbReference type="ChEBI" id="CHEBI:57540"/>
        <dbReference type="ChEBI" id="CHEBI:57945"/>
        <dbReference type="ChEBI" id="CHEBI:83099"/>
        <dbReference type="ChEBI" id="CHEBI:83100"/>
        <dbReference type="EC" id="1.8.1.4"/>
    </reaction>
</comment>
<comment type="similarity">
    <text evidence="1 12">Belongs to the class-I pyridine nucleotide-disulfide oxidoreductase family.</text>
</comment>
<comment type="miscellaneous">
    <text evidence="12">The active site is a redox-active disulfide bond.</text>
</comment>